<reference evidence="7 8" key="1">
    <citation type="submission" date="2019-03" db="EMBL/GenBank/DDBJ databases">
        <title>Genomic Encyclopedia of Archaeal and Bacterial Type Strains, Phase II (KMG-II): from individual species to whole genera.</title>
        <authorList>
            <person name="Goeker M."/>
        </authorList>
    </citation>
    <scope>NUCLEOTIDE SEQUENCE [LARGE SCALE GENOMIC DNA]</scope>
    <source>
        <strain evidence="7 8">DSM 28353</strain>
    </source>
</reference>
<dbReference type="InterPro" id="IPR051013">
    <property type="entry name" value="MBL_superfamily_lactonases"/>
</dbReference>
<evidence type="ECO:0000256" key="1">
    <source>
        <dbReference type="ARBA" id="ARBA00001947"/>
    </source>
</evidence>
<dbReference type="InterPro" id="IPR036866">
    <property type="entry name" value="RibonucZ/Hydroxyglut_hydro"/>
</dbReference>
<dbReference type="PANTHER" id="PTHR42978:SF2">
    <property type="entry name" value="102 KBASES UNSTABLE REGION: FROM 1 TO 119443"/>
    <property type="match status" value="1"/>
</dbReference>
<comment type="similarity">
    <text evidence="2">Belongs to the metallo-beta-lactamase superfamily.</text>
</comment>
<keyword evidence="3" id="KW-0479">Metal-binding</keyword>
<dbReference type="AlphaFoldDB" id="A0A4V3DE14"/>
<dbReference type="InterPro" id="IPR001279">
    <property type="entry name" value="Metallo-B-lactamas"/>
</dbReference>
<dbReference type="SMART" id="SM00849">
    <property type="entry name" value="Lactamase_B"/>
    <property type="match status" value="1"/>
</dbReference>
<evidence type="ECO:0000313" key="7">
    <source>
        <dbReference type="EMBL" id="TDQ79169.1"/>
    </source>
</evidence>
<dbReference type="PANTHER" id="PTHR42978">
    <property type="entry name" value="QUORUM-QUENCHING LACTONASE YTNP-RELATED-RELATED"/>
    <property type="match status" value="1"/>
</dbReference>
<protein>
    <submittedName>
        <fullName evidence="7">Glyoxylase-like metal-dependent hydrolase (Beta-lactamase superfamily II)</fullName>
    </submittedName>
</protein>
<evidence type="ECO:0000259" key="6">
    <source>
        <dbReference type="SMART" id="SM00849"/>
    </source>
</evidence>
<sequence length="264" mass="29783">MVNEIRLYMFQTGVLKCKENNIKMNASQDPYEIPVPWYLITHPKGNIIIDGGNAVQCATDPVDHWGDITQVYWPVMKESEGCVNTIKQLGIDPSSVKYVIQSHLHLDHTGAVGNFPNATHIVQRKEYEYAFTPDWFAAGGYIRKDFDKPGLKWQFLELDYNDSYDVYGDGVVRIIPTPGHSPGHCSFMITLPGSGSIILAVDAAYTTDHWDEKALPGFLASTVDSVRSVKKLHEYADKYDALVVTGHDPVKWDEFKKGPHEFYN</sequence>
<evidence type="ECO:0000313" key="8">
    <source>
        <dbReference type="Proteomes" id="UP000295292"/>
    </source>
</evidence>
<dbReference type="SUPFAM" id="SSF56281">
    <property type="entry name" value="Metallo-hydrolase/oxidoreductase"/>
    <property type="match status" value="1"/>
</dbReference>
<accession>A0A4V3DE14</accession>
<feature type="domain" description="Metallo-beta-lactamase" evidence="6">
    <location>
        <begin position="34"/>
        <end position="247"/>
    </location>
</feature>
<dbReference type="Proteomes" id="UP000295292">
    <property type="component" value="Unassembled WGS sequence"/>
</dbReference>
<dbReference type="RefSeq" id="WP_211348396.1">
    <property type="nucleotide sequence ID" value="NZ_SNYV01000011.1"/>
</dbReference>
<evidence type="ECO:0000256" key="4">
    <source>
        <dbReference type="ARBA" id="ARBA00022801"/>
    </source>
</evidence>
<dbReference type="NCBIfam" id="NF045700">
    <property type="entry name" value="AHLLactAttM"/>
    <property type="match status" value="1"/>
</dbReference>
<comment type="cofactor">
    <cofactor evidence="1">
        <name>Zn(2+)</name>
        <dbReference type="ChEBI" id="CHEBI:29105"/>
    </cofactor>
</comment>
<keyword evidence="5" id="KW-0862">Zinc</keyword>
<name>A0A4V3DE14_9SPHI</name>
<evidence type="ECO:0000256" key="2">
    <source>
        <dbReference type="ARBA" id="ARBA00007749"/>
    </source>
</evidence>
<organism evidence="7 8">
    <name type="scientific">Sphingobacterium yanglingense</name>
    <dbReference type="NCBI Taxonomy" id="1437280"/>
    <lineage>
        <taxon>Bacteria</taxon>
        <taxon>Pseudomonadati</taxon>
        <taxon>Bacteroidota</taxon>
        <taxon>Sphingobacteriia</taxon>
        <taxon>Sphingobacteriales</taxon>
        <taxon>Sphingobacteriaceae</taxon>
        <taxon>Sphingobacterium</taxon>
    </lineage>
</organism>
<keyword evidence="8" id="KW-1185">Reference proteome</keyword>
<proteinExistence type="inferred from homology"/>
<dbReference type="EMBL" id="SNYV01000011">
    <property type="protein sequence ID" value="TDQ79169.1"/>
    <property type="molecule type" value="Genomic_DNA"/>
</dbReference>
<evidence type="ECO:0000256" key="3">
    <source>
        <dbReference type="ARBA" id="ARBA00022723"/>
    </source>
</evidence>
<dbReference type="Pfam" id="PF00753">
    <property type="entry name" value="Lactamase_B"/>
    <property type="match status" value="1"/>
</dbReference>
<dbReference type="GO" id="GO:0016787">
    <property type="term" value="F:hydrolase activity"/>
    <property type="evidence" value="ECO:0007669"/>
    <property type="project" value="UniProtKB-KW"/>
</dbReference>
<gene>
    <name evidence="7" type="ORF">CLV99_0601</name>
</gene>
<comment type="caution">
    <text evidence="7">The sequence shown here is derived from an EMBL/GenBank/DDBJ whole genome shotgun (WGS) entry which is preliminary data.</text>
</comment>
<keyword evidence="4 7" id="KW-0378">Hydrolase</keyword>
<evidence type="ECO:0000256" key="5">
    <source>
        <dbReference type="ARBA" id="ARBA00022833"/>
    </source>
</evidence>
<dbReference type="GO" id="GO:0046872">
    <property type="term" value="F:metal ion binding"/>
    <property type="evidence" value="ECO:0007669"/>
    <property type="project" value="UniProtKB-KW"/>
</dbReference>
<dbReference type="InterPro" id="IPR054889">
    <property type="entry name" value="AHLLactAttM"/>
</dbReference>
<dbReference type="Gene3D" id="3.60.15.10">
    <property type="entry name" value="Ribonuclease Z/Hydroxyacylglutathione hydrolase-like"/>
    <property type="match status" value="1"/>
</dbReference>
<dbReference type="CDD" id="cd07729">
    <property type="entry name" value="AHL_lactonase_MBL-fold"/>
    <property type="match status" value="1"/>
</dbReference>